<gene>
    <name evidence="2" type="ORF">G205_22051</name>
</gene>
<feature type="compositionally biased region" description="Basic and acidic residues" evidence="1">
    <location>
        <begin position="19"/>
        <end position="29"/>
    </location>
</feature>
<evidence type="ECO:0000313" key="3">
    <source>
        <dbReference type="Proteomes" id="UP000011189"/>
    </source>
</evidence>
<protein>
    <submittedName>
        <fullName evidence="2">Uncharacterized protein</fullName>
    </submittedName>
</protein>
<organism evidence="2 3">
    <name type="scientific">Arthrobacter nitrophenolicus</name>
    <dbReference type="NCBI Taxonomy" id="683150"/>
    <lineage>
        <taxon>Bacteria</taxon>
        <taxon>Bacillati</taxon>
        <taxon>Actinomycetota</taxon>
        <taxon>Actinomycetes</taxon>
        <taxon>Micrococcales</taxon>
        <taxon>Micrococcaceae</taxon>
        <taxon>Arthrobacter</taxon>
    </lineage>
</organism>
<dbReference type="RefSeq" id="WP_009359459.1">
    <property type="nucleotide sequence ID" value="NZ_AOFD01000080.1"/>
</dbReference>
<dbReference type="Proteomes" id="UP000011189">
    <property type="component" value="Unassembled WGS sequence"/>
</dbReference>
<reference evidence="3" key="1">
    <citation type="journal article" date="2013" name="Genome Announc.">
        <title>Draft Genome Sequence of the 2-Chloro-4-Nitrophenol-Degrading Bacterium Arthrobacter sp. Strain SJCon.</title>
        <authorList>
            <person name="Vikram S."/>
            <person name="Kumar S."/>
            <person name="Vaidya B."/>
            <person name="Pinnaka A.K."/>
            <person name="Raghava G.P."/>
        </authorList>
    </citation>
    <scope>NUCLEOTIDE SEQUENCE [LARGE SCALE GENOMIC DNA]</scope>
    <source>
        <strain evidence="3">SJCon</strain>
    </source>
</reference>
<dbReference type="EMBL" id="AOFD01000080">
    <property type="protein sequence ID" value="ELT42835.1"/>
    <property type="molecule type" value="Genomic_DNA"/>
</dbReference>
<name>L8TLS6_9MICC</name>
<accession>L8TLS6</accession>
<sequence length="239" mass="22879">MRADAVPAPPGERSPAGAHQEHTGGDGREVGTVGLRACRVTAAAWVAFADRVTGVFQFEDDDGVPLEGAVADGVADAPVSVGPAAGSAGISSTEAVGAAGFAAGVEGAAVRGAAGAAGSGAAVSEGSSSGLAVRVGRASGVQVSVGSCAHSCPQPGAVVEVSEPVGSGDSASAAPPVGSVIESASTAAVAVAEAARISGVDGVMDTFRCAQSPVCGFLVSQQSSTTRRRAANPSNVRPS</sequence>
<evidence type="ECO:0000313" key="2">
    <source>
        <dbReference type="EMBL" id="ELT42835.1"/>
    </source>
</evidence>
<feature type="region of interest" description="Disordered" evidence="1">
    <location>
        <begin position="1"/>
        <end position="29"/>
    </location>
</feature>
<dbReference type="AlphaFoldDB" id="L8TLS6"/>
<proteinExistence type="predicted"/>
<dbReference type="PATRIC" id="fig|683150.5.peg.4312"/>
<comment type="caution">
    <text evidence="2">The sequence shown here is derived from an EMBL/GenBank/DDBJ whole genome shotgun (WGS) entry which is preliminary data.</text>
</comment>
<evidence type="ECO:0000256" key="1">
    <source>
        <dbReference type="SAM" id="MobiDB-lite"/>
    </source>
</evidence>
<keyword evidence="3" id="KW-1185">Reference proteome</keyword>